<dbReference type="EMBL" id="CP064936">
    <property type="protein sequence ID" value="QQA00176.1"/>
    <property type="molecule type" value="Genomic_DNA"/>
</dbReference>
<dbReference type="SUPFAM" id="SSF53187">
    <property type="entry name" value="Zn-dependent exopeptidases"/>
    <property type="match status" value="1"/>
</dbReference>
<dbReference type="Pfam" id="PF01520">
    <property type="entry name" value="Amidase_3"/>
    <property type="match status" value="1"/>
</dbReference>
<dbReference type="KEGG" id="tper:IWA51_07765"/>
<feature type="signal peptide" evidence="4">
    <location>
        <begin position="1"/>
        <end position="21"/>
    </location>
</feature>
<dbReference type="GO" id="GO:0009253">
    <property type="term" value="P:peptidoglycan catabolic process"/>
    <property type="evidence" value="ECO:0007669"/>
    <property type="project" value="InterPro"/>
</dbReference>
<dbReference type="InterPro" id="IPR002508">
    <property type="entry name" value="MurNAc-LAA_cat"/>
</dbReference>
<keyword evidence="3" id="KW-0378">Hydrolase</keyword>
<keyword evidence="7" id="KW-1185">Reference proteome</keyword>
<organism evidence="6 7">
    <name type="scientific">Treponema peruense</name>
    <dbReference type="NCBI Taxonomy" id="2787628"/>
    <lineage>
        <taxon>Bacteria</taxon>
        <taxon>Pseudomonadati</taxon>
        <taxon>Spirochaetota</taxon>
        <taxon>Spirochaetia</taxon>
        <taxon>Spirochaetales</taxon>
        <taxon>Treponemataceae</taxon>
        <taxon>Treponema</taxon>
    </lineage>
</organism>
<proteinExistence type="predicted"/>
<evidence type="ECO:0000256" key="3">
    <source>
        <dbReference type="ARBA" id="ARBA00022801"/>
    </source>
</evidence>
<evidence type="ECO:0000256" key="4">
    <source>
        <dbReference type="SAM" id="SignalP"/>
    </source>
</evidence>
<name>A0A7T3V465_9SPIR</name>
<keyword evidence="4" id="KW-0732">Signal</keyword>
<dbReference type="PANTHER" id="PTHR30404">
    <property type="entry name" value="N-ACETYLMURAMOYL-L-ALANINE AMIDASE"/>
    <property type="match status" value="1"/>
</dbReference>
<accession>A0A7T3V465</accession>
<dbReference type="CDD" id="cd02696">
    <property type="entry name" value="MurNAc-LAA"/>
    <property type="match status" value="1"/>
</dbReference>
<comment type="catalytic activity">
    <reaction evidence="1">
        <text>Hydrolyzes the link between N-acetylmuramoyl residues and L-amino acid residues in certain cell-wall glycopeptides.</text>
        <dbReference type="EC" id="3.5.1.28"/>
    </reaction>
</comment>
<evidence type="ECO:0000256" key="2">
    <source>
        <dbReference type="ARBA" id="ARBA00011901"/>
    </source>
</evidence>
<dbReference type="GO" id="GO:0008745">
    <property type="term" value="F:N-acetylmuramoyl-L-alanine amidase activity"/>
    <property type="evidence" value="ECO:0007669"/>
    <property type="project" value="UniProtKB-EC"/>
</dbReference>
<evidence type="ECO:0000256" key="1">
    <source>
        <dbReference type="ARBA" id="ARBA00001561"/>
    </source>
</evidence>
<protein>
    <recommendedName>
        <fullName evidence="2">N-acetylmuramoyl-L-alanine amidase</fullName>
        <ecNumber evidence="2">3.5.1.28</ecNumber>
    </recommendedName>
</protein>
<feature type="chain" id="PRO_5032576467" description="N-acetylmuramoyl-L-alanine amidase" evidence="4">
    <location>
        <begin position="22"/>
        <end position="344"/>
    </location>
</feature>
<evidence type="ECO:0000313" key="6">
    <source>
        <dbReference type="EMBL" id="QQA00176.1"/>
    </source>
</evidence>
<dbReference type="InterPro" id="IPR050695">
    <property type="entry name" value="N-acetylmuramoyl_amidase_3"/>
</dbReference>
<dbReference type="AlphaFoldDB" id="A0A7T3V465"/>
<dbReference type="SMART" id="SM00646">
    <property type="entry name" value="Ami_3"/>
    <property type="match status" value="1"/>
</dbReference>
<sequence length="344" mass="38429">MNRRIFVLIAAVLLSSHAVFSQTKWVNAVESAKKAGMCLYWDPLAQSGVLEKNGHQISFRAGDGFVLRDYKTIVTEDAPKVENGTLLATESFMRSADSFFQTESDESPYRIGAILIDPGHGGKDPGAMATHTIDGKKRTIREKDVNLSVGLKLYDYLKKSYPDKKILMTRNTDVFISLAQRTEIANSVKLAENEAILYVSVHVNSNFDESASGYEVWYLSPGYRRQVIDSKTTDDKSLSTILNSMMEEEYTTESILIAKFILEGIGAQVGNLSKARGIKAEEWFVVRNTKMPSVLIETGFLSNKKEAALLLDDKYLQKLSFGIYNGLQAFVTHFERSRGFTGIK</sequence>
<dbReference type="GO" id="GO:0030288">
    <property type="term" value="C:outer membrane-bounded periplasmic space"/>
    <property type="evidence" value="ECO:0007669"/>
    <property type="project" value="TreeGrafter"/>
</dbReference>
<reference evidence="6 7" key="1">
    <citation type="submission" date="2020-11" db="EMBL/GenBank/DDBJ databases">
        <title>Treponema Peruensis nv. sp., first commensal Treponema isolated from human feces.</title>
        <authorList>
            <person name="Belkhou C."/>
            <person name="Raes J."/>
        </authorList>
    </citation>
    <scope>NUCLEOTIDE SEQUENCE [LARGE SCALE GENOMIC DNA]</scope>
    <source>
        <strain evidence="6 7">RCC2812</strain>
    </source>
</reference>
<dbReference type="EC" id="3.5.1.28" evidence="2"/>
<feature type="domain" description="MurNAc-LAA" evidence="5">
    <location>
        <begin position="182"/>
        <end position="328"/>
    </location>
</feature>
<dbReference type="Gene3D" id="3.40.630.40">
    <property type="entry name" value="Zn-dependent exopeptidases"/>
    <property type="match status" value="1"/>
</dbReference>
<dbReference type="RefSeq" id="WP_177528900.1">
    <property type="nucleotide sequence ID" value="NZ_CBCSHE010000001.1"/>
</dbReference>
<gene>
    <name evidence="6" type="ORF">IWA51_07765</name>
</gene>
<dbReference type="PANTHER" id="PTHR30404:SF0">
    <property type="entry name" value="N-ACETYLMURAMOYL-L-ALANINE AMIDASE AMIC"/>
    <property type="match status" value="1"/>
</dbReference>
<dbReference type="Proteomes" id="UP000595224">
    <property type="component" value="Chromosome"/>
</dbReference>
<evidence type="ECO:0000313" key="7">
    <source>
        <dbReference type="Proteomes" id="UP000595224"/>
    </source>
</evidence>
<evidence type="ECO:0000259" key="5">
    <source>
        <dbReference type="SMART" id="SM00646"/>
    </source>
</evidence>